<dbReference type="AlphaFoldDB" id="A0A2T3AU40"/>
<dbReference type="InParanoid" id="A0A2T3AU40"/>
<dbReference type="EMBL" id="KZ679015">
    <property type="protein sequence ID" value="PSS12178.1"/>
    <property type="molecule type" value="Genomic_DNA"/>
</dbReference>
<dbReference type="RefSeq" id="XP_024718176.1">
    <property type="nucleotide sequence ID" value="XM_024863517.1"/>
</dbReference>
<protein>
    <submittedName>
        <fullName evidence="1">Uncharacterized protein</fullName>
    </submittedName>
</protein>
<reference evidence="1 2" key="1">
    <citation type="journal article" date="2018" name="New Phytol.">
        <title>Comparative genomics and transcriptomics depict ericoid mycorrhizal fungi as versatile saprotrophs and plant mutualists.</title>
        <authorList>
            <person name="Martino E."/>
            <person name="Morin E."/>
            <person name="Grelet G.A."/>
            <person name="Kuo A."/>
            <person name="Kohler A."/>
            <person name="Daghino S."/>
            <person name="Barry K.W."/>
            <person name="Cichocki N."/>
            <person name="Clum A."/>
            <person name="Dockter R.B."/>
            <person name="Hainaut M."/>
            <person name="Kuo R.C."/>
            <person name="LaButti K."/>
            <person name="Lindahl B.D."/>
            <person name="Lindquist E.A."/>
            <person name="Lipzen A."/>
            <person name="Khouja H.R."/>
            <person name="Magnuson J."/>
            <person name="Murat C."/>
            <person name="Ohm R.A."/>
            <person name="Singer S.W."/>
            <person name="Spatafora J.W."/>
            <person name="Wang M."/>
            <person name="Veneault-Fourrey C."/>
            <person name="Henrissat B."/>
            <person name="Grigoriev I.V."/>
            <person name="Martin F.M."/>
            <person name="Perotto S."/>
        </authorList>
    </citation>
    <scope>NUCLEOTIDE SEQUENCE [LARGE SCALE GENOMIC DNA]</scope>
    <source>
        <strain evidence="1 2">ATCC 22711</strain>
    </source>
</reference>
<dbReference type="OrthoDB" id="2959714at2759"/>
<dbReference type="Proteomes" id="UP000241818">
    <property type="component" value="Unassembled WGS sequence"/>
</dbReference>
<gene>
    <name evidence="1" type="ORF">M430DRAFT_167764</name>
</gene>
<organism evidence="1 2">
    <name type="scientific">Amorphotheca resinae ATCC 22711</name>
    <dbReference type="NCBI Taxonomy" id="857342"/>
    <lineage>
        <taxon>Eukaryota</taxon>
        <taxon>Fungi</taxon>
        <taxon>Dikarya</taxon>
        <taxon>Ascomycota</taxon>
        <taxon>Pezizomycotina</taxon>
        <taxon>Leotiomycetes</taxon>
        <taxon>Helotiales</taxon>
        <taxon>Amorphothecaceae</taxon>
        <taxon>Amorphotheca</taxon>
    </lineage>
</organism>
<evidence type="ECO:0000313" key="1">
    <source>
        <dbReference type="EMBL" id="PSS12178.1"/>
    </source>
</evidence>
<dbReference type="GeneID" id="36571598"/>
<accession>A0A2T3AU40</accession>
<name>A0A2T3AU40_AMORE</name>
<keyword evidence="2" id="KW-1185">Reference proteome</keyword>
<proteinExistence type="predicted"/>
<evidence type="ECO:0000313" key="2">
    <source>
        <dbReference type="Proteomes" id="UP000241818"/>
    </source>
</evidence>
<sequence>MAAPVGEKQPVPWKDAYLDTVFSIFKARQHPFVLVEEAALGWMGLRVSPREDLDLLIRDSEMQVIQADLLATGQFDLVEQNLDLRLSDTYAQQVPRLKLKTDDSPYKCISLWSERVYMLDIDGDKIEVPDPQAWNTVIMEERFDIHPSWAQAPSIGYTARIADGIRVIPSILAQSPEMKYPIYIPTIPRMLNALLDQARYRVTHPEEFPYKYGNRPWYHISNFVRYLHLEKPQQRERLLPELADRNREDMEERIKRFKRKPLLTLASLQSGEV</sequence>